<dbReference type="EMBL" id="MU003790">
    <property type="protein sequence ID" value="KAF2721504.1"/>
    <property type="molecule type" value="Genomic_DNA"/>
</dbReference>
<dbReference type="AlphaFoldDB" id="A0A9P4QB04"/>
<dbReference type="Proteomes" id="UP000799441">
    <property type="component" value="Unassembled WGS sequence"/>
</dbReference>
<organism evidence="2 3">
    <name type="scientific">Polychaeton citri CBS 116435</name>
    <dbReference type="NCBI Taxonomy" id="1314669"/>
    <lineage>
        <taxon>Eukaryota</taxon>
        <taxon>Fungi</taxon>
        <taxon>Dikarya</taxon>
        <taxon>Ascomycota</taxon>
        <taxon>Pezizomycotina</taxon>
        <taxon>Dothideomycetes</taxon>
        <taxon>Dothideomycetidae</taxon>
        <taxon>Capnodiales</taxon>
        <taxon>Capnodiaceae</taxon>
        <taxon>Polychaeton</taxon>
    </lineage>
</organism>
<feature type="region of interest" description="Disordered" evidence="1">
    <location>
        <begin position="178"/>
        <end position="200"/>
    </location>
</feature>
<name>A0A9P4QB04_9PEZI</name>
<dbReference type="OrthoDB" id="3946763at2759"/>
<accession>A0A9P4QB04</accession>
<comment type="caution">
    <text evidence="2">The sequence shown here is derived from an EMBL/GenBank/DDBJ whole genome shotgun (WGS) entry which is preliminary data.</text>
</comment>
<reference evidence="2" key="1">
    <citation type="journal article" date="2020" name="Stud. Mycol.">
        <title>101 Dothideomycetes genomes: a test case for predicting lifestyles and emergence of pathogens.</title>
        <authorList>
            <person name="Haridas S."/>
            <person name="Albert R."/>
            <person name="Binder M."/>
            <person name="Bloem J."/>
            <person name="Labutti K."/>
            <person name="Salamov A."/>
            <person name="Andreopoulos B."/>
            <person name="Baker S."/>
            <person name="Barry K."/>
            <person name="Bills G."/>
            <person name="Bluhm B."/>
            <person name="Cannon C."/>
            <person name="Castanera R."/>
            <person name="Culley D."/>
            <person name="Daum C."/>
            <person name="Ezra D."/>
            <person name="Gonzalez J."/>
            <person name="Henrissat B."/>
            <person name="Kuo A."/>
            <person name="Liang C."/>
            <person name="Lipzen A."/>
            <person name="Lutzoni F."/>
            <person name="Magnuson J."/>
            <person name="Mondo S."/>
            <person name="Nolan M."/>
            <person name="Ohm R."/>
            <person name="Pangilinan J."/>
            <person name="Park H.-J."/>
            <person name="Ramirez L."/>
            <person name="Alfaro M."/>
            <person name="Sun H."/>
            <person name="Tritt A."/>
            <person name="Yoshinaga Y."/>
            <person name="Zwiers L.-H."/>
            <person name="Turgeon B."/>
            <person name="Goodwin S."/>
            <person name="Spatafora J."/>
            <person name="Crous P."/>
            <person name="Grigoriev I."/>
        </authorList>
    </citation>
    <scope>NUCLEOTIDE SEQUENCE</scope>
    <source>
        <strain evidence="2">CBS 116435</strain>
    </source>
</reference>
<proteinExistence type="predicted"/>
<feature type="region of interest" description="Disordered" evidence="1">
    <location>
        <begin position="397"/>
        <end position="417"/>
    </location>
</feature>
<protein>
    <submittedName>
        <fullName evidence="2">Uncharacterized protein</fullName>
    </submittedName>
</protein>
<keyword evidence="3" id="KW-1185">Reference proteome</keyword>
<gene>
    <name evidence="2" type="ORF">K431DRAFT_71685</name>
</gene>
<evidence type="ECO:0000256" key="1">
    <source>
        <dbReference type="SAM" id="MobiDB-lite"/>
    </source>
</evidence>
<evidence type="ECO:0000313" key="3">
    <source>
        <dbReference type="Proteomes" id="UP000799441"/>
    </source>
</evidence>
<evidence type="ECO:0000313" key="2">
    <source>
        <dbReference type="EMBL" id="KAF2721504.1"/>
    </source>
</evidence>
<sequence length="453" mass="49071">MGIESSRPSYNFSLPSGEEHLYLPSETLRVCTSPTRCICPPAGRPYLHPKVWYESPENKGNYQDPMDLLALMASGPGGSYSGGGGGGLARGMLPWKDAKDWTGRDYDMFGDVMNEYLTRMRAKGCRGNDGGYQHLQRQQMAGMPADATVNMLMTMMPPPGVHMNMTGPDDDYYWWGGGRPSRRRRRERPSSSSSVDYDRMEESLREFKRQAHEFKQFMDGVNELVFGSEIDQRREAFQRSLWKNLQGLVPQLGQMLAMQQQQQSGMGAGFGGAMPPPLGGQMPAPFGANLAMPPPGMSGFPGMHCTLPPMAGGIPGFGAMGPFGMNPLATAGGHGDFGGGIMDPVTNSLLGGPGGLAGVGIPEVQPPIGFGGRRRPGLLGGGRGGRRDYGRDFLDDDFGAGSGGRRGRNRRGGRWDDEEDLFGGGDDGMYVFRRWNGSSLKHISLHADMSLAR</sequence>